<accession>A0ABR2U8H7</accession>
<evidence type="ECO:0000313" key="2">
    <source>
        <dbReference type="Proteomes" id="UP001396334"/>
    </source>
</evidence>
<dbReference type="Proteomes" id="UP001396334">
    <property type="component" value="Unassembled WGS sequence"/>
</dbReference>
<keyword evidence="2" id="KW-1185">Reference proteome</keyword>
<name>A0ABR2U8H7_9ROSI</name>
<gene>
    <name evidence="1" type="ORF">V6N11_051820</name>
</gene>
<organism evidence="1 2">
    <name type="scientific">Hibiscus sabdariffa</name>
    <name type="common">roselle</name>
    <dbReference type="NCBI Taxonomy" id="183260"/>
    <lineage>
        <taxon>Eukaryota</taxon>
        <taxon>Viridiplantae</taxon>
        <taxon>Streptophyta</taxon>
        <taxon>Embryophyta</taxon>
        <taxon>Tracheophyta</taxon>
        <taxon>Spermatophyta</taxon>
        <taxon>Magnoliopsida</taxon>
        <taxon>eudicotyledons</taxon>
        <taxon>Gunneridae</taxon>
        <taxon>Pentapetalae</taxon>
        <taxon>rosids</taxon>
        <taxon>malvids</taxon>
        <taxon>Malvales</taxon>
        <taxon>Malvaceae</taxon>
        <taxon>Malvoideae</taxon>
        <taxon>Hibiscus</taxon>
    </lineage>
</organism>
<sequence>MGGAPFEPSQAKWFFDFLNKSCMMELPIQGGTFTWSNQISDDDVIVEKLDRILSSLEWSEMFPRALGLLDVANGIGPCTNPFASPRHAKTVRANTICKLKDEQGNLMENDEDIAKHFQELVGITPNIISPPMNSMVSRDISEEEIREAVFSMAPLKAKTV</sequence>
<evidence type="ECO:0000313" key="1">
    <source>
        <dbReference type="EMBL" id="KAK9045917.1"/>
    </source>
</evidence>
<comment type="caution">
    <text evidence="1">The sequence shown here is derived from an EMBL/GenBank/DDBJ whole genome shotgun (WGS) entry which is preliminary data.</text>
</comment>
<protein>
    <submittedName>
        <fullName evidence="1">Uncharacterized protein</fullName>
    </submittedName>
</protein>
<dbReference type="EMBL" id="JBBPBN010000001">
    <property type="protein sequence ID" value="KAK9045917.1"/>
    <property type="molecule type" value="Genomic_DNA"/>
</dbReference>
<reference evidence="1 2" key="1">
    <citation type="journal article" date="2024" name="G3 (Bethesda)">
        <title>Genome assembly of Hibiscus sabdariffa L. provides insights into metabolisms of medicinal natural products.</title>
        <authorList>
            <person name="Kim T."/>
        </authorList>
    </citation>
    <scope>NUCLEOTIDE SEQUENCE [LARGE SCALE GENOMIC DNA]</scope>
    <source>
        <strain evidence="1">TK-2024</strain>
        <tissue evidence="1">Old leaves</tissue>
    </source>
</reference>
<proteinExistence type="predicted"/>